<protein>
    <submittedName>
        <fullName evidence="1">Uncharacterized protein</fullName>
    </submittedName>
</protein>
<dbReference type="AlphaFoldDB" id="A0A2P2LXF9"/>
<proteinExistence type="predicted"/>
<accession>A0A2P2LXF9</accession>
<dbReference type="EMBL" id="GGEC01042182">
    <property type="protein sequence ID" value="MBX22666.1"/>
    <property type="molecule type" value="Transcribed_RNA"/>
</dbReference>
<organism evidence="1">
    <name type="scientific">Rhizophora mucronata</name>
    <name type="common">Asiatic mangrove</name>
    <dbReference type="NCBI Taxonomy" id="61149"/>
    <lineage>
        <taxon>Eukaryota</taxon>
        <taxon>Viridiplantae</taxon>
        <taxon>Streptophyta</taxon>
        <taxon>Embryophyta</taxon>
        <taxon>Tracheophyta</taxon>
        <taxon>Spermatophyta</taxon>
        <taxon>Magnoliopsida</taxon>
        <taxon>eudicotyledons</taxon>
        <taxon>Gunneridae</taxon>
        <taxon>Pentapetalae</taxon>
        <taxon>rosids</taxon>
        <taxon>fabids</taxon>
        <taxon>Malpighiales</taxon>
        <taxon>Rhizophoraceae</taxon>
        <taxon>Rhizophora</taxon>
    </lineage>
</organism>
<evidence type="ECO:0000313" key="1">
    <source>
        <dbReference type="EMBL" id="MBX22666.1"/>
    </source>
</evidence>
<sequence length="35" mass="4069">MDLECLKQKSFCQVINKVFKVSSNELFSHNSFFIG</sequence>
<name>A0A2P2LXF9_RHIMU</name>
<reference evidence="1" key="1">
    <citation type="submission" date="2018-02" db="EMBL/GenBank/DDBJ databases">
        <title>Rhizophora mucronata_Transcriptome.</title>
        <authorList>
            <person name="Meera S.P."/>
            <person name="Sreeshan A."/>
            <person name="Augustine A."/>
        </authorList>
    </citation>
    <scope>NUCLEOTIDE SEQUENCE</scope>
    <source>
        <tissue evidence="1">Leaf</tissue>
    </source>
</reference>